<name>A0A9P0ML97_ACAOB</name>
<reference evidence="2" key="1">
    <citation type="submission" date="2022-03" db="EMBL/GenBank/DDBJ databases">
        <authorList>
            <person name="Sayadi A."/>
        </authorList>
    </citation>
    <scope>NUCLEOTIDE SEQUENCE</scope>
</reference>
<protein>
    <submittedName>
        <fullName evidence="2">Uncharacterized protein</fullName>
    </submittedName>
</protein>
<proteinExistence type="predicted"/>
<evidence type="ECO:0000313" key="2">
    <source>
        <dbReference type="EMBL" id="CAH2014733.1"/>
    </source>
</evidence>
<evidence type="ECO:0000256" key="1">
    <source>
        <dbReference type="SAM" id="MobiDB-lite"/>
    </source>
</evidence>
<evidence type="ECO:0000313" key="3">
    <source>
        <dbReference type="Proteomes" id="UP001152888"/>
    </source>
</evidence>
<dbReference type="OrthoDB" id="264354at2759"/>
<sequence length="29" mass="3398">MRITRGKKKVVNPSLNDETTSRRPKKRSN</sequence>
<keyword evidence="3" id="KW-1185">Reference proteome</keyword>
<organism evidence="2 3">
    <name type="scientific">Acanthoscelides obtectus</name>
    <name type="common">Bean weevil</name>
    <name type="synonym">Bruchus obtectus</name>
    <dbReference type="NCBI Taxonomy" id="200917"/>
    <lineage>
        <taxon>Eukaryota</taxon>
        <taxon>Metazoa</taxon>
        <taxon>Ecdysozoa</taxon>
        <taxon>Arthropoda</taxon>
        <taxon>Hexapoda</taxon>
        <taxon>Insecta</taxon>
        <taxon>Pterygota</taxon>
        <taxon>Neoptera</taxon>
        <taxon>Endopterygota</taxon>
        <taxon>Coleoptera</taxon>
        <taxon>Polyphaga</taxon>
        <taxon>Cucujiformia</taxon>
        <taxon>Chrysomeloidea</taxon>
        <taxon>Chrysomelidae</taxon>
        <taxon>Bruchinae</taxon>
        <taxon>Bruchini</taxon>
        <taxon>Acanthoscelides</taxon>
    </lineage>
</organism>
<dbReference type="Proteomes" id="UP001152888">
    <property type="component" value="Unassembled WGS sequence"/>
</dbReference>
<gene>
    <name evidence="2" type="ORF">ACAOBT_LOCUS34326</name>
</gene>
<dbReference type="AlphaFoldDB" id="A0A9P0ML97"/>
<dbReference type="EMBL" id="CAKOFQ010008547">
    <property type="protein sequence ID" value="CAH2014733.1"/>
    <property type="molecule type" value="Genomic_DNA"/>
</dbReference>
<accession>A0A9P0ML97</accession>
<comment type="caution">
    <text evidence="2">The sequence shown here is derived from an EMBL/GenBank/DDBJ whole genome shotgun (WGS) entry which is preliminary data.</text>
</comment>
<feature type="region of interest" description="Disordered" evidence="1">
    <location>
        <begin position="1"/>
        <end position="29"/>
    </location>
</feature>
<feature type="compositionally biased region" description="Basic residues" evidence="1">
    <location>
        <begin position="1"/>
        <end position="10"/>
    </location>
</feature>